<protein>
    <recommendedName>
        <fullName evidence="3">Ig-like domain-containing protein</fullName>
    </recommendedName>
</protein>
<feature type="signal peptide" evidence="2">
    <location>
        <begin position="1"/>
        <end position="19"/>
    </location>
</feature>
<organism evidence="4 5">
    <name type="scientific">Paramormyrops kingsleyae</name>
    <dbReference type="NCBI Taxonomy" id="1676925"/>
    <lineage>
        <taxon>Eukaryota</taxon>
        <taxon>Metazoa</taxon>
        <taxon>Chordata</taxon>
        <taxon>Craniata</taxon>
        <taxon>Vertebrata</taxon>
        <taxon>Euteleostomi</taxon>
        <taxon>Actinopterygii</taxon>
        <taxon>Neopterygii</taxon>
        <taxon>Teleostei</taxon>
        <taxon>Osteoglossocephala</taxon>
        <taxon>Osteoglossomorpha</taxon>
        <taxon>Osteoglossiformes</taxon>
        <taxon>Mormyridae</taxon>
        <taxon>Paramormyrops</taxon>
    </lineage>
</organism>
<feature type="domain" description="Ig-like" evidence="3">
    <location>
        <begin position="243"/>
        <end position="325"/>
    </location>
</feature>
<name>A0A3B3RXW7_9TELE</name>
<dbReference type="InterPro" id="IPR007110">
    <property type="entry name" value="Ig-like_dom"/>
</dbReference>
<feature type="compositionally biased region" description="Polar residues" evidence="1">
    <location>
        <begin position="417"/>
        <end position="431"/>
    </location>
</feature>
<sequence length="460" mass="50612">MGGQIIISLIVLVLSGVLCSTWSAWMPQNIQALHGSCVLIPCTFQIPSKQENNLKAPVGMWWSNRLTTDKKIVFFSNKTENDIQGNITGNLLKKNCTTVLNNILMKWAGNFSFRIEANNSLKYNFDETVKIDVKDSPPSPQVTINKDMVKEGDSVTLREGDSVTLTCSAPAPCPSLPPTLSWTPRLSDSVTVFQENDDQTKHASSDMTFTASHLLHKQEVKCTAVYRLQADNSERTSNTNVTLSVQYSPKNTSVLIGKDGSLTCSSDANPAVNNYTWYKVTGSEIEVVSYSQSLTCNITEVSGQYYCQAQNEHGLQNSSTEQHVNVLGIDPGPSDKRKETQKPGSGDVSGCGFRAQESTETQKRKTEIAVEQETMEDRKSSGPDDQLNTPEPKEEATYGNICHQLGTKGPDKRSATVEASGNKQQRGASKGQQDDYVIVLEERGTNESEYAVVKKDKIMQ</sequence>
<dbReference type="PROSITE" id="PS50835">
    <property type="entry name" value="IG_LIKE"/>
    <property type="match status" value="2"/>
</dbReference>
<dbReference type="Ensembl" id="ENSPKIT00000003989.1">
    <property type="protein sequence ID" value="ENSPKIP00000023309.1"/>
    <property type="gene ID" value="ENSPKIG00000006985.1"/>
</dbReference>
<reference evidence="4" key="1">
    <citation type="submission" date="2025-08" db="UniProtKB">
        <authorList>
            <consortium name="Ensembl"/>
        </authorList>
    </citation>
    <scope>IDENTIFICATION</scope>
</reference>
<accession>A0A3B3RXW7</accession>
<reference evidence="4" key="2">
    <citation type="submission" date="2025-09" db="UniProtKB">
        <authorList>
            <consortium name="Ensembl"/>
        </authorList>
    </citation>
    <scope>IDENTIFICATION</scope>
</reference>
<dbReference type="GeneTree" id="ENSGT01150000286924"/>
<dbReference type="AlphaFoldDB" id="A0A3B3RXW7"/>
<proteinExistence type="predicted"/>
<keyword evidence="5" id="KW-1185">Reference proteome</keyword>
<dbReference type="InterPro" id="IPR013783">
    <property type="entry name" value="Ig-like_fold"/>
</dbReference>
<keyword evidence="2" id="KW-0732">Signal</keyword>
<dbReference type="SMART" id="SM00409">
    <property type="entry name" value="IG"/>
    <property type="match status" value="3"/>
</dbReference>
<evidence type="ECO:0000313" key="4">
    <source>
        <dbReference type="Ensembl" id="ENSPKIP00000023309.1"/>
    </source>
</evidence>
<feature type="chain" id="PRO_5017465700" description="Ig-like domain-containing protein" evidence="2">
    <location>
        <begin position="20"/>
        <end position="460"/>
    </location>
</feature>
<dbReference type="InterPro" id="IPR036179">
    <property type="entry name" value="Ig-like_dom_sf"/>
</dbReference>
<dbReference type="Gene3D" id="2.60.40.10">
    <property type="entry name" value="Immunoglobulins"/>
    <property type="match status" value="3"/>
</dbReference>
<evidence type="ECO:0000313" key="5">
    <source>
        <dbReference type="Proteomes" id="UP000261540"/>
    </source>
</evidence>
<dbReference type="SUPFAM" id="SSF48726">
    <property type="entry name" value="Immunoglobulin"/>
    <property type="match status" value="2"/>
</dbReference>
<evidence type="ECO:0000259" key="3">
    <source>
        <dbReference type="PROSITE" id="PS50835"/>
    </source>
</evidence>
<dbReference type="PANTHER" id="PTHR46484">
    <property type="entry name" value="SI:CH211-171H4.5-RELATED"/>
    <property type="match status" value="1"/>
</dbReference>
<dbReference type="InterPro" id="IPR003599">
    <property type="entry name" value="Ig_sub"/>
</dbReference>
<dbReference type="Pfam" id="PF13927">
    <property type="entry name" value="Ig_3"/>
    <property type="match status" value="1"/>
</dbReference>
<evidence type="ECO:0000256" key="1">
    <source>
        <dbReference type="SAM" id="MobiDB-lite"/>
    </source>
</evidence>
<evidence type="ECO:0000256" key="2">
    <source>
        <dbReference type="SAM" id="SignalP"/>
    </source>
</evidence>
<dbReference type="PANTHER" id="PTHR46484:SF8">
    <property type="entry name" value="B-CELL RECEPTOR CD22-LIKE-RELATED"/>
    <property type="match status" value="1"/>
</dbReference>
<dbReference type="Proteomes" id="UP000261540">
    <property type="component" value="Unplaced"/>
</dbReference>
<feature type="region of interest" description="Disordered" evidence="1">
    <location>
        <begin position="325"/>
        <end position="435"/>
    </location>
</feature>
<feature type="domain" description="Ig-like" evidence="3">
    <location>
        <begin position="140"/>
        <end position="242"/>
    </location>
</feature>